<dbReference type="InterPro" id="IPR027417">
    <property type="entry name" value="P-loop_NTPase"/>
</dbReference>
<evidence type="ECO:0000313" key="2">
    <source>
        <dbReference type="Proteomes" id="UP001164761"/>
    </source>
</evidence>
<dbReference type="EMBL" id="CP104067">
    <property type="protein sequence ID" value="WAH42351.1"/>
    <property type="molecule type" value="Genomic_DNA"/>
</dbReference>
<keyword evidence="2" id="KW-1185">Reference proteome</keyword>
<dbReference type="Proteomes" id="UP001164761">
    <property type="component" value="Chromosome"/>
</dbReference>
<protein>
    <recommendedName>
        <fullName evidence="3">STAS domain-containing protein</fullName>
    </recommendedName>
</protein>
<organism evidence="1 2">
    <name type="scientific">Alicyclobacillus fastidiosus</name>
    <dbReference type="NCBI Taxonomy" id="392011"/>
    <lineage>
        <taxon>Bacteria</taxon>
        <taxon>Bacillati</taxon>
        <taxon>Bacillota</taxon>
        <taxon>Bacilli</taxon>
        <taxon>Bacillales</taxon>
        <taxon>Alicyclobacillaceae</taxon>
        <taxon>Alicyclobacillus</taxon>
    </lineage>
</organism>
<evidence type="ECO:0000313" key="1">
    <source>
        <dbReference type="EMBL" id="WAH42351.1"/>
    </source>
</evidence>
<accession>A0ABY6ZJK8</accession>
<gene>
    <name evidence="1" type="ORF">NZD89_02255</name>
</gene>
<reference evidence="1" key="1">
    <citation type="submission" date="2022-08" db="EMBL/GenBank/DDBJ databases">
        <title>Alicyclobacillus fastidiosus DSM 17978, complete genome.</title>
        <authorList>
            <person name="Wang Q."/>
            <person name="Cai R."/>
            <person name="Wang Z."/>
        </authorList>
    </citation>
    <scope>NUCLEOTIDE SEQUENCE</scope>
    <source>
        <strain evidence="1">DSM 17978</strain>
    </source>
</reference>
<sequence length="225" mass="25514">MDDDMTNPHEGIAPAPPAQYDRFVRELEERLYDGCSVTFTLPHHSSTLLARGVLSRLEARGCYTAEIDLSNVSTIEELTLLLLQTVLQLRIGISALPNSSLNDFIDSLSRPEIRAKIKDVVDIPYVQSVKESPLELLDESVSLLQRIPEQSKARLVVWFHEFQVIHKIDDLLLKRLRATFQHQTHVTYAFVGSDPDLMRTLFADQHEALYRFAVMLQYPGVRAGG</sequence>
<dbReference type="RefSeq" id="WP_206915897.1">
    <property type="nucleotide sequence ID" value="NZ_BSUT01000001.1"/>
</dbReference>
<evidence type="ECO:0008006" key="3">
    <source>
        <dbReference type="Google" id="ProtNLM"/>
    </source>
</evidence>
<proteinExistence type="predicted"/>
<dbReference type="Gene3D" id="3.40.50.300">
    <property type="entry name" value="P-loop containing nucleotide triphosphate hydrolases"/>
    <property type="match status" value="1"/>
</dbReference>
<name>A0ABY6ZJK8_9BACL</name>